<dbReference type="InParanoid" id="M0D4D8"/>
<keyword evidence="4 5" id="KW-0378">Hydrolase</keyword>
<feature type="binding site" evidence="5">
    <location>
        <position position="7"/>
    </location>
    <ligand>
        <name>Mg(2+)</name>
        <dbReference type="ChEBI" id="CHEBI:18420"/>
    </ligand>
</feature>
<accession>M0D4D8</accession>
<evidence type="ECO:0000256" key="4">
    <source>
        <dbReference type="ARBA" id="ARBA00022801"/>
    </source>
</evidence>
<dbReference type="OrthoDB" id="41298at2157"/>
<dbReference type="GO" id="GO:0004521">
    <property type="term" value="F:RNA endonuclease activity"/>
    <property type="evidence" value="ECO:0007669"/>
    <property type="project" value="InterPro"/>
</dbReference>
<dbReference type="EMBL" id="AOIV01000035">
    <property type="protein sequence ID" value="ELZ28999.1"/>
    <property type="molecule type" value="Genomic_DNA"/>
</dbReference>
<evidence type="ECO:0000256" key="5">
    <source>
        <dbReference type="HAMAP-Rule" id="MF_00265"/>
    </source>
</evidence>
<sequence>MAEALVDANVIVGYALKRDQFHEQGREIVRAMDHGDLPLGQVTNYVLPEILHPVAKKASHQTSLNLLDRITQSGGFRIVHLAHEDFTRAQALYRRENGVNFVDAITVAYMQRQDLEYIYTFDDDFDRFDGITRLTSVSNPFDPE</sequence>
<dbReference type="InterPro" id="IPR022907">
    <property type="entry name" value="VapC_family"/>
</dbReference>
<evidence type="ECO:0000259" key="6">
    <source>
        <dbReference type="Pfam" id="PF01850"/>
    </source>
</evidence>
<dbReference type="EC" id="3.1.-.-" evidence="5"/>
<dbReference type="GO" id="GO:0016787">
    <property type="term" value="F:hydrolase activity"/>
    <property type="evidence" value="ECO:0007669"/>
    <property type="project" value="UniProtKB-KW"/>
</dbReference>
<dbReference type="Gene3D" id="3.40.50.1010">
    <property type="entry name" value="5'-nuclease"/>
    <property type="match status" value="1"/>
</dbReference>
<dbReference type="eggNOG" id="arCOG04502">
    <property type="taxonomic scope" value="Archaea"/>
</dbReference>
<evidence type="ECO:0000256" key="1">
    <source>
        <dbReference type="ARBA" id="ARBA00022649"/>
    </source>
</evidence>
<keyword evidence="1 5" id="KW-1277">Toxin-antitoxin system</keyword>
<feature type="domain" description="PIN" evidence="6">
    <location>
        <begin position="5"/>
        <end position="130"/>
    </location>
</feature>
<dbReference type="InterPro" id="IPR002716">
    <property type="entry name" value="PIN_dom"/>
</dbReference>
<evidence type="ECO:0000313" key="7">
    <source>
        <dbReference type="EMBL" id="ELZ28999.1"/>
    </source>
</evidence>
<evidence type="ECO:0000256" key="3">
    <source>
        <dbReference type="ARBA" id="ARBA00022723"/>
    </source>
</evidence>
<dbReference type="Pfam" id="PF01850">
    <property type="entry name" value="PIN"/>
    <property type="match status" value="1"/>
</dbReference>
<evidence type="ECO:0000256" key="2">
    <source>
        <dbReference type="ARBA" id="ARBA00022722"/>
    </source>
</evidence>
<keyword evidence="8" id="KW-1185">Reference proteome</keyword>
<keyword evidence="2 5" id="KW-0540">Nuclease</keyword>
<feature type="binding site" evidence="5">
    <location>
        <position position="103"/>
    </location>
    <ligand>
        <name>Mg(2+)</name>
        <dbReference type="ChEBI" id="CHEBI:18420"/>
    </ligand>
</feature>
<dbReference type="GO" id="GO:0016075">
    <property type="term" value="P:rRNA catabolic process"/>
    <property type="evidence" value="ECO:0007669"/>
    <property type="project" value="TreeGrafter"/>
</dbReference>
<gene>
    <name evidence="5" type="primary">vapC</name>
    <name evidence="7" type="ORF">C474_13894</name>
</gene>
<dbReference type="GO" id="GO:0000287">
    <property type="term" value="F:magnesium ion binding"/>
    <property type="evidence" value="ECO:0007669"/>
    <property type="project" value="UniProtKB-UniRule"/>
</dbReference>
<protein>
    <recommendedName>
        <fullName evidence="5">Ribonuclease VapC</fullName>
        <shortName evidence="5">RNase VapC</shortName>
        <ecNumber evidence="5">3.1.-.-</ecNumber>
    </recommendedName>
    <alternativeName>
        <fullName evidence="5">Putative toxin VapC</fullName>
    </alternativeName>
</protein>
<dbReference type="Proteomes" id="UP000011513">
    <property type="component" value="Unassembled WGS sequence"/>
</dbReference>
<dbReference type="InterPro" id="IPR039018">
    <property type="entry name" value="VapC20-like"/>
</dbReference>
<dbReference type="PANTHER" id="PTHR42188:SF1">
    <property type="entry name" value="23S RRNA-SPECIFIC ENDONUCLEASE VAPC20"/>
    <property type="match status" value="1"/>
</dbReference>
<proteinExistence type="inferred from homology"/>
<dbReference type="RefSeq" id="WP_008387771.1">
    <property type="nucleotide sequence ID" value="NZ_AOIV01000035.1"/>
</dbReference>
<organism evidence="7 8">
    <name type="scientific">Halogeometricum pallidum JCM 14848</name>
    <dbReference type="NCBI Taxonomy" id="1227487"/>
    <lineage>
        <taxon>Archaea</taxon>
        <taxon>Methanobacteriati</taxon>
        <taxon>Methanobacteriota</taxon>
        <taxon>Stenosarchaea group</taxon>
        <taxon>Halobacteria</taxon>
        <taxon>Halobacteriales</taxon>
        <taxon>Haloferacaceae</taxon>
        <taxon>Halogeometricum</taxon>
    </lineage>
</organism>
<dbReference type="GO" id="GO:0090729">
    <property type="term" value="F:toxin activity"/>
    <property type="evidence" value="ECO:0007669"/>
    <property type="project" value="UniProtKB-KW"/>
</dbReference>
<dbReference type="PANTHER" id="PTHR42188">
    <property type="entry name" value="23S RRNA-SPECIFIC ENDONUCLEASE VAPC20"/>
    <property type="match status" value="1"/>
</dbReference>
<comment type="cofactor">
    <cofactor evidence="5">
        <name>Mg(2+)</name>
        <dbReference type="ChEBI" id="CHEBI:18420"/>
    </cofactor>
</comment>
<keyword evidence="5" id="KW-0460">Magnesium</keyword>
<keyword evidence="5" id="KW-0800">Toxin</keyword>
<comment type="similarity">
    <text evidence="5">Belongs to the PINc/VapC protein family.</text>
</comment>
<dbReference type="SUPFAM" id="SSF88723">
    <property type="entry name" value="PIN domain-like"/>
    <property type="match status" value="1"/>
</dbReference>
<name>M0D4D8_HALPD</name>
<dbReference type="HAMAP" id="MF_00265">
    <property type="entry name" value="VapC_Nob1"/>
    <property type="match status" value="1"/>
</dbReference>
<reference evidence="7 8" key="1">
    <citation type="journal article" date="2014" name="PLoS Genet.">
        <title>Phylogenetically driven sequencing of extremely halophilic archaea reveals strategies for static and dynamic osmo-response.</title>
        <authorList>
            <person name="Becker E.A."/>
            <person name="Seitzer P.M."/>
            <person name="Tritt A."/>
            <person name="Larsen D."/>
            <person name="Krusor M."/>
            <person name="Yao A.I."/>
            <person name="Wu D."/>
            <person name="Madern D."/>
            <person name="Eisen J.A."/>
            <person name="Darling A.E."/>
            <person name="Facciotti M.T."/>
        </authorList>
    </citation>
    <scope>NUCLEOTIDE SEQUENCE [LARGE SCALE GENOMIC DNA]</scope>
    <source>
        <strain evidence="7 8">JCM 14848</strain>
    </source>
</reference>
<comment type="caution">
    <text evidence="7">The sequence shown here is derived from an EMBL/GenBank/DDBJ whole genome shotgun (WGS) entry which is preliminary data.</text>
</comment>
<evidence type="ECO:0000313" key="8">
    <source>
        <dbReference type="Proteomes" id="UP000011513"/>
    </source>
</evidence>
<comment type="function">
    <text evidence="5">Toxic component of a toxin-antitoxin (TA) system. An RNase.</text>
</comment>
<keyword evidence="3 5" id="KW-0479">Metal-binding</keyword>
<dbReference type="InterPro" id="IPR029060">
    <property type="entry name" value="PIN-like_dom_sf"/>
</dbReference>
<dbReference type="AlphaFoldDB" id="M0D4D8"/>